<reference evidence="2" key="1">
    <citation type="journal article" date="2022" name="New Phytol.">
        <title>Evolutionary transition to the ectomycorrhizal habit in the genomes of a hyperdiverse lineage of mushroom-forming fungi.</title>
        <authorList>
            <person name="Looney B."/>
            <person name="Miyauchi S."/>
            <person name="Morin E."/>
            <person name="Drula E."/>
            <person name="Courty P.E."/>
            <person name="Kohler A."/>
            <person name="Kuo A."/>
            <person name="LaButti K."/>
            <person name="Pangilinan J."/>
            <person name="Lipzen A."/>
            <person name="Riley R."/>
            <person name="Andreopoulos W."/>
            <person name="He G."/>
            <person name="Johnson J."/>
            <person name="Nolan M."/>
            <person name="Tritt A."/>
            <person name="Barry K.W."/>
            <person name="Grigoriev I.V."/>
            <person name="Nagy L.G."/>
            <person name="Hibbett D."/>
            <person name="Henrissat B."/>
            <person name="Matheny P.B."/>
            <person name="Labbe J."/>
            <person name="Martin F.M."/>
        </authorList>
    </citation>
    <scope>NUCLEOTIDE SEQUENCE</scope>
    <source>
        <strain evidence="2">BPL690</strain>
    </source>
</reference>
<name>A0AAD4LYT0_9AGAM</name>
<gene>
    <name evidence="2" type="ORF">B0F90DRAFT_1927752</name>
</gene>
<keyword evidence="3" id="KW-1185">Reference proteome</keyword>
<accession>A0AAD4LYT0</accession>
<proteinExistence type="predicted"/>
<evidence type="ECO:0000313" key="3">
    <source>
        <dbReference type="Proteomes" id="UP001203297"/>
    </source>
</evidence>
<protein>
    <submittedName>
        <fullName evidence="2">Uncharacterized protein</fullName>
    </submittedName>
</protein>
<feature type="compositionally biased region" description="Polar residues" evidence="1">
    <location>
        <begin position="166"/>
        <end position="182"/>
    </location>
</feature>
<feature type="region of interest" description="Disordered" evidence="1">
    <location>
        <begin position="66"/>
        <end position="118"/>
    </location>
</feature>
<evidence type="ECO:0000313" key="2">
    <source>
        <dbReference type="EMBL" id="KAI0294839.1"/>
    </source>
</evidence>
<feature type="compositionally biased region" description="Low complexity" evidence="1">
    <location>
        <begin position="106"/>
        <end position="116"/>
    </location>
</feature>
<comment type="caution">
    <text evidence="2">The sequence shown here is derived from an EMBL/GenBank/DDBJ whole genome shotgun (WGS) entry which is preliminary data.</text>
</comment>
<dbReference type="AlphaFoldDB" id="A0AAD4LYT0"/>
<dbReference type="EMBL" id="WTXG01000068">
    <property type="protein sequence ID" value="KAI0294839.1"/>
    <property type="molecule type" value="Genomic_DNA"/>
</dbReference>
<feature type="region of interest" description="Disordered" evidence="1">
    <location>
        <begin position="156"/>
        <end position="182"/>
    </location>
</feature>
<organism evidence="2 3">
    <name type="scientific">Multifurca ochricompacta</name>
    <dbReference type="NCBI Taxonomy" id="376703"/>
    <lineage>
        <taxon>Eukaryota</taxon>
        <taxon>Fungi</taxon>
        <taxon>Dikarya</taxon>
        <taxon>Basidiomycota</taxon>
        <taxon>Agaricomycotina</taxon>
        <taxon>Agaricomycetes</taxon>
        <taxon>Russulales</taxon>
        <taxon>Russulaceae</taxon>
        <taxon>Multifurca</taxon>
    </lineage>
</organism>
<evidence type="ECO:0000256" key="1">
    <source>
        <dbReference type="SAM" id="MobiDB-lite"/>
    </source>
</evidence>
<sequence>MPKQQSTNCGLRTADCGFLSPKPHLVEGFSSLALELFASSPLHFHPHSHPLPTSKSLPLRIQSTVQAVDTEQPDKKAQRAEAPPQNPPQKDRAPPPAVVQPGSSKTTTMTTTTTPTQRSQQVAAIVLAAAGVTLTSPVPPGGLVPAAGVMLRPTQCTRQTARRGGHTSSDSSRAGSARTSLA</sequence>
<dbReference type="Proteomes" id="UP001203297">
    <property type="component" value="Unassembled WGS sequence"/>
</dbReference>